<keyword evidence="5 7" id="KW-1133">Transmembrane helix</keyword>
<dbReference type="EMBL" id="CP012332">
    <property type="protein sequence ID" value="AKU92663.1"/>
    <property type="molecule type" value="Genomic_DNA"/>
</dbReference>
<dbReference type="RefSeq" id="WP_157370728.1">
    <property type="nucleotide sequence ID" value="NZ_CP012332.1"/>
</dbReference>
<dbReference type="AlphaFoldDB" id="A0A0K1PGJ5"/>
<dbReference type="Pfam" id="PF07681">
    <property type="entry name" value="DoxX"/>
    <property type="match status" value="1"/>
</dbReference>
<evidence type="ECO:0008006" key="10">
    <source>
        <dbReference type="Google" id="ProtNLM"/>
    </source>
</evidence>
<sequence length="156" mass="15877">MPRPDRLENPAHVVFRVFTSSIFLVAGIQHLAAPGEVAARLVEAPLGHLATAVAPAETLVLGIGAVLVAAGLALLLGLLTRVSAIVLAACLIPITISVQVGSAATLGPLFKNVAIFGALVRLAVSGGGAWSLDALLSRRIPAEGMVPDRARGAQAR</sequence>
<proteinExistence type="inferred from homology"/>
<feature type="transmembrane region" description="Helical" evidence="7">
    <location>
        <begin position="52"/>
        <end position="78"/>
    </location>
</feature>
<keyword evidence="3" id="KW-1003">Cell membrane</keyword>
<evidence type="ECO:0000256" key="6">
    <source>
        <dbReference type="ARBA" id="ARBA00023136"/>
    </source>
</evidence>
<evidence type="ECO:0000256" key="7">
    <source>
        <dbReference type="SAM" id="Phobius"/>
    </source>
</evidence>
<dbReference type="Proteomes" id="UP000055590">
    <property type="component" value="Chromosome"/>
</dbReference>
<accession>A0A0K1PGJ5</accession>
<comment type="similarity">
    <text evidence="2">Belongs to the DoxX family.</text>
</comment>
<dbReference type="STRING" id="1391653.AKJ08_3050"/>
<dbReference type="PANTHER" id="PTHR33452:SF1">
    <property type="entry name" value="INNER MEMBRANE PROTEIN YPHA-RELATED"/>
    <property type="match status" value="1"/>
</dbReference>
<feature type="transmembrane region" description="Helical" evidence="7">
    <location>
        <begin position="12"/>
        <end position="32"/>
    </location>
</feature>
<feature type="transmembrane region" description="Helical" evidence="7">
    <location>
        <begin position="113"/>
        <end position="136"/>
    </location>
</feature>
<dbReference type="OrthoDB" id="7425328at2"/>
<keyword evidence="4 7" id="KW-0812">Transmembrane</keyword>
<evidence type="ECO:0000256" key="5">
    <source>
        <dbReference type="ARBA" id="ARBA00022989"/>
    </source>
</evidence>
<dbReference type="InterPro" id="IPR032808">
    <property type="entry name" value="DoxX"/>
</dbReference>
<evidence type="ECO:0000256" key="1">
    <source>
        <dbReference type="ARBA" id="ARBA00004651"/>
    </source>
</evidence>
<evidence type="ECO:0000256" key="4">
    <source>
        <dbReference type="ARBA" id="ARBA00022692"/>
    </source>
</evidence>
<dbReference type="InterPro" id="IPR051907">
    <property type="entry name" value="DoxX-like_oxidoreductase"/>
</dbReference>
<organism evidence="8 9">
    <name type="scientific">Vulgatibacter incomptus</name>
    <dbReference type="NCBI Taxonomy" id="1391653"/>
    <lineage>
        <taxon>Bacteria</taxon>
        <taxon>Pseudomonadati</taxon>
        <taxon>Myxococcota</taxon>
        <taxon>Myxococcia</taxon>
        <taxon>Myxococcales</taxon>
        <taxon>Cystobacterineae</taxon>
        <taxon>Vulgatibacteraceae</taxon>
        <taxon>Vulgatibacter</taxon>
    </lineage>
</organism>
<evidence type="ECO:0000256" key="2">
    <source>
        <dbReference type="ARBA" id="ARBA00006679"/>
    </source>
</evidence>
<reference evidence="8 9" key="1">
    <citation type="submission" date="2015-08" db="EMBL/GenBank/DDBJ databases">
        <authorList>
            <person name="Babu N.S."/>
            <person name="Beckwith C.J."/>
            <person name="Beseler K.G."/>
            <person name="Brison A."/>
            <person name="Carone J.V."/>
            <person name="Caskin T.P."/>
            <person name="Diamond M."/>
            <person name="Durham M.E."/>
            <person name="Foxe J.M."/>
            <person name="Go M."/>
            <person name="Henderson B.A."/>
            <person name="Jones I.B."/>
            <person name="McGettigan J.A."/>
            <person name="Micheletti S.J."/>
            <person name="Nasrallah M.E."/>
            <person name="Ortiz D."/>
            <person name="Piller C.R."/>
            <person name="Privatt S.R."/>
            <person name="Schneider S.L."/>
            <person name="Sharp S."/>
            <person name="Smith T.C."/>
            <person name="Stanton J.D."/>
            <person name="Ullery H.E."/>
            <person name="Wilson R.J."/>
            <person name="Serrano M.G."/>
            <person name="Buck G."/>
            <person name="Lee V."/>
            <person name="Wang Y."/>
            <person name="Carvalho R."/>
            <person name="Voegtly L."/>
            <person name="Shi R."/>
            <person name="Duckworth R."/>
            <person name="Johnson A."/>
            <person name="Loviza R."/>
            <person name="Walstead R."/>
            <person name="Shah Z."/>
            <person name="Kiflezghi M."/>
            <person name="Wade K."/>
            <person name="Ball S.L."/>
            <person name="Bradley K.W."/>
            <person name="Asai D.J."/>
            <person name="Bowman C.A."/>
            <person name="Russell D.A."/>
            <person name="Pope W.H."/>
            <person name="Jacobs-Sera D."/>
            <person name="Hendrix R.W."/>
            <person name="Hatfull G.F."/>
        </authorList>
    </citation>
    <scope>NUCLEOTIDE SEQUENCE [LARGE SCALE GENOMIC DNA]</scope>
    <source>
        <strain evidence="8 9">DSM 27710</strain>
    </source>
</reference>
<keyword evidence="9" id="KW-1185">Reference proteome</keyword>
<evidence type="ECO:0000313" key="9">
    <source>
        <dbReference type="Proteomes" id="UP000055590"/>
    </source>
</evidence>
<keyword evidence="6 7" id="KW-0472">Membrane</keyword>
<dbReference type="KEGG" id="vin:AKJ08_3050"/>
<protein>
    <recommendedName>
        <fullName evidence="10">DoxX family protein</fullName>
    </recommendedName>
</protein>
<gene>
    <name evidence="8" type="ORF">AKJ08_3050</name>
</gene>
<comment type="subcellular location">
    <subcellularLocation>
        <location evidence="1">Cell membrane</location>
        <topology evidence="1">Multi-pass membrane protein</topology>
    </subcellularLocation>
</comment>
<dbReference type="GO" id="GO:0005886">
    <property type="term" value="C:plasma membrane"/>
    <property type="evidence" value="ECO:0007669"/>
    <property type="project" value="UniProtKB-SubCell"/>
</dbReference>
<evidence type="ECO:0000313" key="8">
    <source>
        <dbReference type="EMBL" id="AKU92663.1"/>
    </source>
</evidence>
<dbReference type="PANTHER" id="PTHR33452">
    <property type="entry name" value="OXIDOREDUCTASE CATD-RELATED"/>
    <property type="match status" value="1"/>
</dbReference>
<name>A0A0K1PGJ5_9BACT</name>
<evidence type="ECO:0000256" key="3">
    <source>
        <dbReference type="ARBA" id="ARBA00022475"/>
    </source>
</evidence>
<feature type="transmembrane region" description="Helical" evidence="7">
    <location>
        <begin position="85"/>
        <end position="107"/>
    </location>
</feature>